<evidence type="ECO:0008006" key="3">
    <source>
        <dbReference type="Google" id="ProtNLM"/>
    </source>
</evidence>
<gene>
    <name evidence="1" type="ORF">K490DRAFT_48038</name>
</gene>
<dbReference type="InterPro" id="IPR053226">
    <property type="entry name" value="Pyrrolopyrazine_biosynth_F"/>
</dbReference>
<dbReference type="EMBL" id="ML978736">
    <property type="protein sequence ID" value="KAF2084893.1"/>
    <property type="molecule type" value="Genomic_DNA"/>
</dbReference>
<proteinExistence type="predicted"/>
<organism evidence="1 2">
    <name type="scientific">Saccharata proteae CBS 121410</name>
    <dbReference type="NCBI Taxonomy" id="1314787"/>
    <lineage>
        <taxon>Eukaryota</taxon>
        <taxon>Fungi</taxon>
        <taxon>Dikarya</taxon>
        <taxon>Ascomycota</taxon>
        <taxon>Pezizomycotina</taxon>
        <taxon>Dothideomycetes</taxon>
        <taxon>Dothideomycetes incertae sedis</taxon>
        <taxon>Botryosphaeriales</taxon>
        <taxon>Saccharataceae</taxon>
        <taxon>Saccharata</taxon>
    </lineage>
</organism>
<comment type="caution">
    <text evidence="1">The sequence shown here is derived from an EMBL/GenBank/DDBJ whole genome shotgun (WGS) entry which is preliminary data.</text>
</comment>
<protein>
    <recommendedName>
        <fullName evidence="3">P-loop containing nucleoside triphosphate hydrolase protein</fullName>
    </recommendedName>
</protein>
<dbReference type="AlphaFoldDB" id="A0A9P4HS17"/>
<evidence type="ECO:0000313" key="2">
    <source>
        <dbReference type="Proteomes" id="UP000799776"/>
    </source>
</evidence>
<keyword evidence="2" id="KW-1185">Reference proteome</keyword>
<dbReference type="PANTHER" id="PTHR48419">
    <property type="entry name" value="SULFOTRANSFERASE DOMAIN-CONTAINING PROTEIN"/>
    <property type="match status" value="1"/>
</dbReference>
<dbReference type="InterPro" id="IPR027417">
    <property type="entry name" value="P-loop_NTPase"/>
</dbReference>
<reference evidence="1" key="1">
    <citation type="journal article" date="2020" name="Stud. Mycol.">
        <title>101 Dothideomycetes genomes: a test case for predicting lifestyles and emergence of pathogens.</title>
        <authorList>
            <person name="Haridas S."/>
            <person name="Albert R."/>
            <person name="Binder M."/>
            <person name="Bloem J."/>
            <person name="Labutti K."/>
            <person name="Salamov A."/>
            <person name="Andreopoulos B."/>
            <person name="Baker S."/>
            <person name="Barry K."/>
            <person name="Bills G."/>
            <person name="Bluhm B."/>
            <person name="Cannon C."/>
            <person name="Castanera R."/>
            <person name="Culley D."/>
            <person name="Daum C."/>
            <person name="Ezra D."/>
            <person name="Gonzalez J."/>
            <person name="Henrissat B."/>
            <person name="Kuo A."/>
            <person name="Liang C."/>
            <person name="Lipzen A."/>
            <person name="Lutzoni F."/>
            <person name="Magnuson J."/>
            <person name="Mondo S."/>
            <person name="Nolan M."/>
            <person name="Ohm R."/>
            <person name="Pangilinan J."/>
            <person name="Park H.-J."/>
            <person name="Ramirez L."/>
            <person name="Alfaro M."/>
            <person name="Sun H."/>
            <person name="Tritt A."/>
            <person name="Yoshinaga Y."/>
            <person name="Zwiers L.-H."/>
            <person name="Turgeon B."/>
            <person name="Goodwin S."/>
            <person name="Spatafora J."/>
            <person name="Crous P."/>
            <person name="Grigoriev I."/>
        </authorList>
    </citation>
    <scope>NUCLEOTIDE SEQUENCE</scope>
    <source>
        <strain evidence="1">CBS 121410</strain>
    </source>
</reference>
<evidence type="ECO:0000313" key="1">
    <source>
        <dbReference type="EMBL" id="KAF2084893.1"/>
    </source>
</evidence>
<sequence>MEPPYRKPILHLSHARACSTAFERIFIANEQHVEPIHEPFGDAYWMGPETQLDRYAEVRDKSGVQDKTYRIVIDDIERTAKKASAEGKHVFIKDMAFFIFPAPGEKVRIPPSLGGMLPEPGNPTLLPKAELKKFHFTFSVRHPRHAVPSYYRLALPKSKDKSKVADFNTDDAGYVELRRLLEYLKSEGIIGPKVATGQLKDGANGEEKDTDAGVEICVLDADDLMRKPEEVVQAYCQSTGIVYDPAMLDWGNEYDQERATRVIDRWGFHNYFHHGVLKTKSFRSGGGKPQRDEKDDYQYWVSEFGQEGADIIQHAVDLHLDDYNAIKQYAMEF</sequence>
<dbReference type="Gene3D" id="3.40.50.300">
    <property type="entry name" value="P-loop containing nucleotide triphosphate hydrolases"/>
    <property type="match status" value="1"/>
</dbReference>
<dbReference type="SUPFAM" id="SSF52540">
    <property type="entry name" value="P-loop containing nucleoside triphosphate hydrolases"/>
    <property type="match status" value="1"/>
</dbReference>
<name>A0A9P4HS17_9PEZI</name>
<dbReference type="Proteomes" id="UP000799776">
    <property type="component" value="Unassembled WGS sequence"/>
</dbReference>
<dbReference type="PANTHER" id="PTHR48419:SF1">
    <property type="entry name" value="SULFOTRANSFERASE DOMAIN-CONTAINING PROTEIN"/>
    <property type="match status" value="1"/>
</dbReference>
<accession>A0A9P4HS17</accession>
<dbReference type="OrthoDB" id="2405944at2759"/>